<evidence type="ECO:0000256" key="1">
    <source>
        <dbReference type="ARBA" id="ARBA00010761"/>
    </source>
</evidence>
<dbReference type="EMBL" id="KT175738">
    <property type="protein sequence ID" value="AKT93782.1"/>
    <property type="molecule type" value="Genomic_DNA"/>
</dbReference>
<dbReference type="GO" id="GO:1990904">
    <property type="term" value="C:ribonucleoprotein complex"/>
    <property type="evidence" value="ECO:0007669"/>
    <property type="project" value="UniProtKB-KW"/>
</dbReference>
<dbReference type="SUPFAM" id="SSF54821">
    <property type="entry name" value="Ribosomal protein S3 C-terminal domain"/>
    <property type="match status" value="1"/>
</dbReference>
<reference evidence="7" key="1">
    <citation type="journal article" date="2015" name="Genome Med.">
        <title>Clinical metagenomic identification of Balamuthia mandrillaris encephalitis and assembly of the draft genome: the continuing case for reference genome sequencing.</title>
        <authorList>
            <person name="Greninger A.L."/>
            <person name="Messacar K."/>
            <person name="Dunnebacke T."/>
            <person name="Naccache S.N."/>
            <person name="Federman S."/>
            <person name="Bouquet J."/>
            <person name="Mirsky D."/>
            <person name="Nomura Y."/>
            <person name="Yagi S."/>
            <person name="Glaser C."/>
            <person name="Vollmer M."/>
            <person name="Press C.A."/>
            <person name="Klenschmidt-DeMasters B.K."/>
            <person name="Dominguez S.R."/>
            <person name="Chiu C.Y."/>
        </authorList>
    </citation>
    <scope>NUCLEOTIDE SEQUENCE</scope>
    <source>
        <strain evidence="7">V188</strain>
    </source>
</reference>
<evidence type="ECO:0000313" key="7">
    <source>
        <dbReference type="EMBL" id="AKT93782.1"/>
    </source>
</evidence>
<feature type="region of interest" description="Disordered" evidence="4">
    <location>
        <begin position="1"/>
        <end position="40"/>
    </location>
</feature>
<accession>A0A0K1HPM7</accession>
<organism evidence="7">
    <name type="scientific">Balamuthia mandrillaris</name>
    <dbReference type="NCBI Taxonomy" id="66527"/>
    <lineage>
        <taxon>Eukaryota</taxon>
        <taxon>Amoebozoa</taxon>
        <taxon>Discosea</taxon>
        <taxon>Longamoebia</taxon>
        <taxon>Centramoebida</taxon>
        <taxon>Balamuthiidae</taxon>
        <taxon>Balamuthia</taxon>
    </lineage>
</organism>
<feature type="compositionally biased region" description="Basic and acidic residues" evidence="4">
    <location>
        <begin position="7"/>
        <end position="40"/>
    </location>
</feature>
<keyword evidence="5" id="KW-0472">Membrane</keyword>
<protein>
    <submittedName>
        <fullName evidence="7">Ribsomal protein S3</fullName>
    </submittedName>
</protein>
<dbReference type="Gene3D" id="3.30.1140.32">
    <property type="entry name" value="Ribosomal protein S3, C-terminal domain"/>
    <property type="match status" value="1"/>
</dbReference>
<evidence type="ECO:0000256" key="5">
    <source>
        <dbReference type="SAM" id="Phobius"/>
    </source>
</evidence>
<evidence type="ECO:0000256" key="4">
    <source>
        <dbReference type="SAM" id="MobiDB-lite"/>
    </source>
</evidence>
<dbReference type="Pfam" id="PF00189">
    <property type="entry name" value="Ribosomal_S3_C"/>
    <property type="match status" value="1"/>
</dbReference>
<keyword evidence="5" id="KW-0812">Transmembrane</keyword>
<dbReference type="InterPro" id="IPR036419">
    <property type="entry name" value="Ribosomal_S3_C_sf"/>
</dbReference>
<evidence type="ECO:0000256" key="3">
    <source>
        <dbReference type="ARBA" id="ARBA00023274"/>
    </source>
</evidence>
<name>A0A0K1HPM7_9EUKA</name>
<evidence type="ECO:0000256" key="2">
    <source>
        <dbReference type="ARBA" id="ARBA00022980"/>
    </source>
</evidence>
<gene>
    <name evidence="7" type="primary">rps3</name>
</gene>
<geneLocation type="mitochondrion" evidence="7"/>
<keyword evidence="7" id="KW-0496">Mitochondrion</keyword>
<evidence type="ECO:0000259" key="6">
    <source>
        <dbReference type="Pfam" id="PF00189"/>
    </source>
</evidence>
<dbReference type="AlphaFoldDB" id="A0A0K1HPM7"/>
<keyword evidence="3" id="KW-0687">Ribonucleoprotein</keyword>
<dbReference type="InterPro" id="IPR001351">
    <property type="entry name" value="Ribosomal_uS3_C"/>
</dbReference>
<keyword evidence="2" id="KW-0689">Ribosomal protein</keyword>
<dbReference type="GO" id="GO:0006412">
    <property type="term" value="P:translation"/>
    <property type="evidence" value="ECO:0007669"/>
    <property type="project" value="InterPro"/>
</dbReference>
<dbReference type="GO" id="GO:0003735">
    <property type="term" value="F:structural constituent of ribosome"/>
    <property type="evidence" value="ECO:0007669"/>
    <property type="project" value="InterPro"/>
</dbReference>
<sequence>MGNRKPGYGEKSPRPWLVGDRKPGYGEKNSRPWLMGDRKSDYGEKNSRPWLMGNRKSGYVEKHPRPWLMSTWKNWKPGYADWNARPWLTGGRPVDNRGSSGRFSKPSVSASSTVVSVKQTKQKERISFGFFRWFVYLIFRNYFLFHSLYYLKMMISRDLNVLLSVPVEVSLAIIPQEVMSANAWATFIKYKLKRKTHFSKIMSTIVPIWNRMLRYNLLGYKVSCNGRMSRRGRASSFIRSRGKFPFSAVVSFVSYGFTTVVLKNSICGIKVWLFFKKNPKLLNSPHVFFV</sequence>
<dbReference type="GO" id="GO:0005840">
    <property type="term" value="C:ribosome"/>
    <property type="evidence" value="ECO:0007669"/>
    <property type="project" value="UniProtKB-KW"/>
</dbReference>
<proteinExistence type="inferred from homology"/>
<feature type="transmembrane region" description="Helical" evidence="5">
    <location>
        <begin position="130"/>
        <end position="151"/>
    </location>
</feature>
<comment type="similarity">
    <text evidence="1">Belongs to the universal ribosomal protein uS3 family.</text>
</comment>
<keyword evidence="5" id="KW-1133">Transmembrane helix</keyword>
<feature type="domain" description="Small ribosomal subunit protein uS3 C-terminal" evidence="6">
    <location>
        <begin position="188"/>
        <end position="273"/>
    </location>
</feature>